<dbReference type="InterPro" id="IPR007712">
    <property type="entry name" value="RelE/ParE_toxin"/>
</dbReference>
<keyword evidence="3" id="KW-1185">Reference proteome</keyword>
<dbReference type="RefSeq" id="WP_144885281.1">
    <property type="nucleotide sequence ID" value="NZ_VLLE01000003.1"/>
</dbReference>
<protein>
    <submittedName>
        <fullName evidence="2">ParE-like toxin of type II ParDE toxin-antitoxin system</fullName>
    </submittedName>
</protein>
<accession>A0A562SPY5</accession>
<evidence type="ECO:0000313" key="3">
    <source>
        <dbReference type="Proteomes" id="UP000316167"/>
    </source>
</evidence>
<dbReference type="OrthoDB" id="595476at2"/>
<name>A0A562SPY5_9BACT</name>
<dbReference type="Proteomes" id="UP000316167">
    <property type="component" value="Unassembled WGS sequence"/>
</dbReference>
<sequence>MAFKLIVRSDVWTDVESAVDWYDHEVSGLGQRFFHSFEESAKKIVQNPYHYSFITKNVRRCPIKRFPYSILYITEESNIFILAVINRRRSNAYIRKRVK</sequence>
<proteinExistence type="predicted"/>
<evidence type="ECO:0000256" key="1">
    <source>
        <dbReference type="ARBA" id="ARBA00022649"/>
    </source>
</evidence>
<dbReference type="AlphaFoldDB" id="A0A562SPY5"/>
<dbReference type="Pfam" id="PF05016">
    <property type="entry name" value="ParE_toxin"/>
    <property type="match status" value="1"/>
</dbReference>
<dbReference type="Gene3D" id="3.30.2310.20">
    <property type="entry name" value="RelE-like"/>
    <property type="match status" value="1"/>
</dbReference>
<dbReference type="EMBL" id="VLLE01000003">
    <property type="protein sequence ID" value="TWI83203.1"/>
    <property type="molecule type" value="Genomic_DNA"/>
</dbReference>
<comment type="caution">
    <text evidence="2">The sequence shown here is derived from an EMBL/GenBank/DDBJ whole genome shotgun (WGS) entry which is preliminary data.</text>
</comment>
<reference evidence="2 3" key="1">
    <citation type="journal article" date="2015" name="Stand. Genomic Sci.">
        <title>Genomic Encyclopedia of Bacterial and Archaeal Type Strains, Phase III: the genomes of soil and plant-associated and newly described type strains.</title>
        <authorList>
            <person name="Whitman W.B."/>
            <person name="Woyke T."/>
            <person name="Klenk H.P."/>
            <person name="Zhou Y."/>
            <person name="Lilburn T.G."/>
            <person name="Beck B.J."/>
            <person name="De Vos P."/>
            <person name="Vandamme P."/>
            <person name="Eisen J.A."/>
            <person name="Garrity G."/>
            <person name="Hugenholtz P."/>
            <person name="Kyrpides N.C."/>
        </authorList>
    </citation>
    <scope>NUCLEOTIDE SEQUENCE [LARGE SCALE GENOMIC DNA]</scope>
    <source>
        <strain evidence="2 3">CGMCC 1.7271</strain>
    </source>
</reference>
<gene>
    <name evidence="2" type="ORF">IQ13_1309</name>
</gene>
<keyword evidence="1" id="KW-1277">Toxin-antitoxin system</keyword>
<evidence type="ECO:0000313" key="2">
    <source>
        <dbReference type="EMBL" id="TWI83203.1"/>
    </source>
</evidence>
<dbReference type="InterPro" id="IPR035093">
    <property type="entry name" value="RelE/ParE_toxin_dom_sf"/>
</dbReference>
<organism evidence="2 3">
    <name type="scientific">Lacibacter cauensis</name>
    <dbReference type="NCBI Taxonomy" id="510947"/>
    <lineage>
        <taxon>Bacteria</taxon>
        <taxon>Pseudomonadati</taxon>
        <taxon>Bacteroidota</taxon>
        <taxon>Chitinophagia</taxon>
        <taxon>Chitinophagales</taxon>
        <taxon>Chitinophagaceae</taxon>
        <taxon>Lacibacter</taxon>
    </lineage>
</organism>